<organism evidence="4 5">
    <name type="scientific">Cryptococcus amylolentus CBS 6039</name>
    <dbReference type="NCBI Taxonomy" id="1295533"/>
    <lineage>
        <taxon>Eukaryota</taxon>
        <taxon>Fungi</taxon>
        <taxon>Dikarya</taxon>
        <taxon>Basidiomycota</taxon>
        <taxon>Agaricomycotina</taxon>
        <taxon>Tremellomycetes</taxon>
        <taxon>Tremellales</taxon>
        <taxon>Cryptococcaceae</taxon>
        <taxon>Cryptococcus</taxon>
    </lineage>
</organism>
<feature type="transmembrane region" description="Helical" evidence="3">
    <location>
        <begin position="173"/>
        <end position="190"/>
    </location>
</feature>
<feature type="transmembrane region" description="Helical" evidence="3">
    <location>
        <begin position="301"/>
        <end position="327"/>
    </location>
</feature>
<feature type="transmembrane region" description="Helical" evidence="3">
    <location>
        <begin position="100"/>
        <end position="127"/>
    </location>
</feature>
<dbReference type="Pfam" id="PF07690">
    <property type="entry name" value="MFS_1"/>
    <property type="match status" value="1"/>
</dbReference>
<evidence type="ECO:0000256" key="3">
    <source>
        <dbReference type="SAM" id="Phobius"/>
    </source>
</evidence>
<feature type="transmembrane region" description="Helical" evidence="3">
    <location>
        <begin position="375"/>
        <end position="394"/>
    </location>
</feature>
<dbReference type="Gene3D" id="1.20.1250.20">
    <property type="entry name" value="MFS general substrate transporter like domains"/>
    <property type="match status" value="2"/>
</dbReference>
<evidence type="ECO:0000313" key="5">
    <source>
        <dbReference type="Proteomes" id="UP000094065"/>
    </source>
</evidence>
<evidence type="ECO:0000256" key="1">
    <source>
        <dbReference type="ARBA" id="ARBA00004141"/>
    </source>
</evidence>
<dbReference type="SUPFAM" id="SSF103473">
    <property type="entry name" value="MFS general substrate transporter"/>
    <property type="match status" value="1"/>
</dbReference>
<comment type="caution">
    <text evidence="4">The sequence shown here is derived from an EMBL/GenBank/DDBJ whole genome shotgun (WGS) entry which is preliminary data.</text>
</comment>
<name>A0A1E3HHF5_9TREE</name>
<feature type="transmembrane region" description="Helical" evidence="3">
    <location>
        <begin position="232"/>
        <end position="253"/>
    </location>
</feature>
<dbReference type="GeneID" id="30158456"/>
<feature type="transmembrane region" description="Helical" evidence="3">
    <location>
        <begin position="476"/>
        <end position="499"/>
    </location>
</feature>
<keyword evidence="3" id="KW-1133">Transmembrane helix</keyword>
<dbReference type="PANTHER" id="PTHR11360">
    <property type="entry name" value="MONOCARBOXYLATE TRANSPORTER"/>
    <property type="match status" value="1"/>
</dbReference>
<feature type="transmembrane region" description="Helical" evidence="3">
    <location>
        <begin position="196"/>
        <end position="220"/>
    </location>
</feature>
<dbReference type="OrthoDB" id="2213137at2759"/>
<dbReference type="RefSeq" id="XP_018990622.1">
    <property type="nucleotide sequence ID" value="XM_019141815.1"/>
</dbReference>
<evidence type="ECO:0000313" key="4">
    <source>
        <dbReference type="EMBL" id="ODN74841.1"/>
    </source>
</evidence>
<feature type="transmembrane region" description="Helical" evidence="3">
    <location>
        <begin position="347"/>
        <end position="368"/>
    </location>
</feature>
<dbReference type="InterPro" id="IPR050327">
    <property type="entry name" value="Proton-linked_MCT"/>
</dbReference>
<dbReference type="PANTHER" id="PTHR11360:SF287">
    <property type="entry name" value="MFS MONOCARBOXYLATE TRANSPORTER"/>
    <property type="match status" value="1"/>
</dbReference>
<sequence>MAPVSNLPELSYNQSHPEPAHSVIMTPMSEYPEYDFFRSVPATPVAWTPATEYSEHDLFAQAQSRNSRHAAIVNRIDERGPEDAEPSYALPPVDEGWRAWLFLFAATVIVLLVWGLPFSVGILALYWNDTLFKDQGGLATLTLASTLQNGLLYICTAGAGFLMPALPRWQCELQFFGLLSAVVSMIGSAFATKPVHILLCFGCVYPFSGITYMPCITLVFEWFHVRRGLATGILYAGTGLGGIIMPFLVSFLLDTVGYKATMIGFGVGYALVGSAAILAIRPRIPIVPKSQGQREKRGANVNWAFLKSRGFIVGTMMVFLMSLGNFIPSLWLPSYANALNLTNPSGTIILVILNASSIPGNALMGYLSDRIPLKLVMLLNLVIAALSCAILWGFGTNGGMLVGFAIIFGALGLSFATLWTGMISVIAKDDPVAPPLVLAIFTLVRGVGSLVCGPISQSLLTLTALNGKASGAYGLHNYGILIIYATVTILAGGATGLMWKS</sequence>
<comment type="subcellular location">
    <subcellularLocation>
        <location evidence="1">Membrane</location>
        <topology evidence="1">Multi-pass membrane protein</topology>
    </subcellularLocation>
</comment>
<evidence type="ECO:0000256" key="2">
    <source>
        <dbReference type="ARBA" id="ARBA00006727"/>
    </source>
</evidence>
<keyword evidence="3" id="KW-0812">Transmembrane</keyword>
<reference evidence="4 5" key="1">
    <citation type="submission" date="2016-06" db="EMBL/GenBank/DDBJ databases">
        <title>Evolution of pathogenesis and genome organization in the Tremellales.</title>
        <authorList>
            <person name="Cuomo C."/>
            <person name="Litvintseva A."/>
            <person name="Heitman J."/>
            <person name="Chen Y."/>
            <person name="Sun S."/>
            <person name="Springer D."/>
            <person name="Dromer F."/>
            <person name="Young S."/>
            <person name="Zeng Q."/>
            <person name="Chapman S."/>
            <person name="Gujja S."/>
            <person name="Saif S."/>
            <person name="Birren B."/>
        </authorList>
    </citation>
    <scope>NUCLEOTIDE SEQUENCE [LARGE SCALE GENOMIC DNA]</scope>
    <source>
        <strain evidence="4 5">CBS 6039</strain>
    </source>
</reference>
<evidence type="ECO:0008006" key="6">
    <source>
        <dbReference type="Google" id="ProtNLM"/>
    </source>
</evidence>
<feature type="transmembrane region" description="Helical" evidence="3">
    <location>
        <begin position="259"/>
        <end position="280"/>
    </location>
</feature>
<accession>A0A1E3HHF5</accession>
<dbReference type="Proteomes" id="UP000094065">
    <property type="component" value="Unassembled WGS sequence"/>
</dbReference>
<dbReference type="AlphaFoldDB" id="A0A1E3HHF5"/>
<keyword evidence="5" id="KW-1185">Reference proteome</keyword>
<dbReference type="InterPro" id="IPR011701">
    <property type="entry name" value="MFS"/>
</dbReference>
<feature type="transmembrane region" description="Helical" evidence="3">
    <location>
        <begin position="400"/>
        <end position="420"/>
    </location>
</feature>
<gene>
    <name evidence="4" type="ORF">L202_07147</name>
</gene>
<comment type="similarity">
    <text evidence="2">Belongs to the major facilitator superfamily. Monocarboxylate porter (TC 2.A.1.13) family.</text>
</comment>
<dbReference type="GO" id="GO:0022857">
    <property type="term" value="F:transmembrane transporter activity"/>
    <property type="evidence" value="ECO:0007669"/>
    <property type="project" value="InterPro"/>
</dbReference>
<keyword evidence="3" id="KW-0472">Membrane</keyword>
<feature type="transmembrane region" description="Helical" evidence="3">
    <location>
        <begin position="432"/>
        <end position="456"/>
    </location>
</feature>
<protein>
    <recommendedName>
        <fullName evidence="6">Major facilitator superfamily (MFS) profile domain-containing protein</fullName>
    </recommendedName>
</protein>
<dbReference type="EMBL" id="AWGJ01000011">
    <property type="protein sequence ID" value="ODN74841.1"/>
    <property type="molecule type" value="Genomic_DNA"/>
</dbReference>
<feature type="transmembrane region" description="Helical" evidence="3">
    <location>
        <begin position="147"/>
        <end position="166"/>
    </location>
</feature>
<dbReference type="GO" id="GO:0016020">
    <property type="term" value="C:membrane"/>
    <property type="evidence" value="ECO:0007669"/>
    <property type="project" value="UniProtKB-SubCell"/>
</dbReference>
<dbReference type="InterPro" id="IPR036259">
    <property type="entry name" value="MFS_trans_sf"/>
</dbReference>
<proteinExistence type="inferred from homology"/>